<comment type="caution">
    <text evidence="1">The sequence shown here is derived from an EMBL/GenBank/DDBJ whole genome shotgun (WGS) entry which is preliminary data.</text>
</comment>
<accession>A0AC60P7S5</accession>
<evidence type="ECO:0000313" key="2">
    <source>
        <dbReference type="Proteomes" id="UP000805193"/>
    </source>
</evidence>
<reference evidence="1 2" key="1">
    <citation type="journal article" date="2020" name="Cell">
        <title>Large-Scale Comparative Analyses of Tick Genomes Elucidate Their Genetic Diversity and Vector Capacities.</title>
        <authorList>
            <consortium name="Tick Genome and Microbiome Consortium (TIGMIC)"/>
            <person name="Jia N."/>
            <person name="Wang J."/>
            <person name="Shi W."/>
            <person name="Du L."/>
            <person name="Sun Y."/>
            <person name="Zhan W."/>
            <person name="Jiang J.F."/>
            <person name="Wang Q."/>
            <person name="Zhang B."/>
            <person name="Ji P."/>
            <person name="Bell-Sakyi L."/>
            <person name="Cui X.M."/>
            <person name="Yuan T.T."/>
            <person name="Jiang B.G."/>
            <person name="Yang W.F."/>
            <person name="Lam T.T."/>
            <person name="Chang Q.C."/>
            <person name="Ding S.J."/>
            <person name="Wang X.J."/>
            <person name="Zhu J.G."/>
            <person name="Ruan X.D."/>
            <person name="Zhao L."/>
            <person name="Wei J.T."/>
            <person name="Ye R.Z."/>
            <person name="Que T.C."/>
            <person name="Du C.H."/>
            <person name="Zhou Y.H."/>
            <person name="Cheng J.X."/>
            <person name="Dai P.F."/>
            <person name="Guo W.B."/>
            <person name="Han X.H."/>
            <person name="Huang E.J."/>
            <person name="Li L.F."/>
            <person name="Wei W."/>
            <person name="Gao Y.C."/>
            <person name="Liu J.Z."/>
            <person name="Shao H.Z."/>
            <person name="Wang X."/>
            <person name="Wang C.C."/>
            <person name="Yang T.C."/>
            <person name="Huo Q.B."/>
            <person name="Li W."/>
            <person name="Chen H.Y."/>
            <person name="Chen S.E."/>
            <person name="Zhou L.G."/>
            <person name="Ni X.B."/>
            <person name="Tian J.H."/>
            <person name="Sheng Y."/>
            <person name="Liu T."/>
            <person name="Pan Y.S."/>
            <person name="Xia L.Y."/>
            <person name="Li J."/>
            <person name="Zhao F."/>
            <person name="Cao W.C."/>
        </authorList>
    </citation>
    <scope>NUCLEOTIDE SEQUENCE [LARGE SCALE GENOMIC DNA]</scope>
    <source>
        <strain evidence="1">Iper-2018</strain>
    </source>
</reference>
<dbReference type="EMBL" id="JABSTQ010011062">
    <property type="protein sequence ID" value="KAG0415513.1"/>
    <property type="molecule type" value="Genomic_DNA"/>
</dbReference>
<protein>
    <submittedName>
        <fullName evidence="1">Uncharacterized protein</fullName>
    </submittedName>
</protein>
<dbReference type="Proteomes" id="UP000805193">
    <property type="component" value="Unassembled WGS sequence"/>
</dbReference>
<organism evidence="1 2">
    <name type="scientific">Ixodes persulcatus</name>
    <name type="common">Taiga tick</name>
    <dbReference type="NCBI Taxonomy" id="34615"/>
    <lineage>
        <taxon>Eukaryota</taxon>
        <taxon>Metazoa</taxon>
        <taxon>Ecdysozoa</taxon>
        <taxon>Arthropoda</taxon>
        <taxon>Chelicerata</taxon>
        <taxon>Arachnida</taxon>
        <taxon>Acari</taxon>
        <taxon>Parasitiformes</taxon>
        <taxon>Ixodida</taxon>
        <taxon>Ixodoidea</taxon>
        <taxon>Ixodidae</taxon>
        <taxon>Ixodinae</taxon>
        <taxon>Ixodes</taxon>
    </lineage>
</organism>
<keyword evidence="2" id="KW-1185">Reference proteome</keyword>
<name>A0AC60P7S5_IXOPE</name>
<sequence length="390" mass="41116">MPFGVASTKLFRPVECGSPGTYCYQDGVLLSLADVQLQAANGDTALRLSHLTREDSGCYLCAREGGINSSVLLRVLSPMVAPAISDEAGSLVGPKLGPLVEGDSLTLLCLPPPEFSGALLRWRPDPRRLHGTSLSDGRALLHIAALGRRHQGLVLLCTVNHPVAGTASASVTLDMLLAPVGATLVRRGPLVAGVSAELECVTWGSRPEALVNWTLGGVSLPTAFVHWDGNVSTATVSLLPTASHDGLRLTCSAANPRAPTLPAVQDSRVLDVRSHGRGPEVVLTVVHGCLNDRVREHANEIKKAASDTSEISYHPIAKHTSECSEPCSADLPSTTRIGGHASRYGREIMEAFAMHHSQNNLGSPSIGLSRREINFLGPELTSLVSAAPSD</sequence>
<proteinExistence type="predicted"/>
<evidence type="ECO:0000313" key="1">
    <source>
        <dbReference type="EMBL" id="KAG0415513.1"/>
    </source>
</evidence>
<gene>
    <name evidence="1" type="ORF">HPB47_007322</name>
</gene>